<evidence type="ECO:0000313" key="1">
    <source>
        <dbReference type="EMBL" id="SEI18184.1"/>
    </source>
</evidence>
<reference evidence="2 4" key="2">
    <citation type="submission" date="2016-10" db="EMBL/GenBank/DDBJ databases">
        <authorList>
            <person name="Varghese N."/>
            <person name="Submissions S."/>
        </authorList>
    </citation>
    <scope>NUCLEOTIDE SEQUENCE [LARGE SCALE GENOMIC DNA]</scope>
    <source>
        <strain evidence="2 4">CGMCC 1.7071</strain>
    </source>
</reference>
<gene>
    <name evidence="1" type="ORF">RTCCBAU85039_5814</name>
    <name evidence="2" type="ORF">SAMN05216228_103753</name>
</gene>
<sequence length="82" mass="8906">MGPADYEVPCAVVLHPLFRPRRAQAPIARVASSNLRLTREECPTVSALVASFDFVDRANQGVGVQVTAMMLKWAPCRAPQIG</sequence>
<dbReference type="Proteomes" id="UP000198939">
    <property type="component" value="Unassembled WGS sequence"/>
</dbReference>
<reference evidence="1" key="3">
    <citation type="submission" date="2016-10" db="EMBL/GenBank/DDBJ databases">
        <authorList>
            <person name="de Groot N.N."/>
        </authorList>
    </citation>
    <scope>NUCLEOTIDE SEQUENCE [LARGE SCALE GENOMIC DNA]</scope>
    <source>
        <strain evidence="1">CCBAU85039</strain>
    </source>
</reference>
<proteinExistence type="predicted"/>
<accession>A0A1H8UZ36</accession>
<protein>
    <submittedName>
        <fullName evidence="1">Uncharacterized protein</fullName>
    </submittedName>
</protein>
<name>A0A1H8UZ36_9HYPH</name>
<dbReference type="Proteomes" id="UP000183063">
    <property type="component" value="Unassembled WGS sequence"/>
</dbReference>
<dbReference type="EMBL" id="FOCV01000037">
    <property type="protein sequence ID" value="SEP08435.1"/>
    <property type="molecule type" value="Genomic_DNA"/>
</dbReference>
<evidence type="ECO:0000313" key="3">
    <source>
        <dbReference type="Proteomes" id="UP000183063"/>
    </source>
</evidence>
<evidence type="ECO:0000313" key="4">
    <source>
        <dbReference type="Proteomes" id="UP000198939"/>
    </source>
</evidence>
<evidence type="ECO:0000313" key="2">
    <source>
        <dbReference type="EMBL" id="SEP08435.1"/>
    </source>
</evidence>
<reference evidence="3" key="1">
    <citation type="submission" date="2016-10" db="EMBL/GenBank/DDBJ databases">
        <authorList>
            <person name="Wibberg D."/>
        </authorList>
    </citation>
    <scope>NUCLEOTIDE SEQUENCE [LARGE SCALE GENOMIC DNA]</scope>
</reference>
<organism evidence="1 3">
    <name type="scientific">Rhizobium tibeticum</name>
    <dbReference type="NCBI Taxonomy" id="501024"/>
    <lineage>
        <taxon>Bacteria</taxon>
        <taxon>Pseudomonadati</taxon>
        <taxon>Pseudomonadota</taxon>
        <taxon>Alphaproteobacteria</taxon>
        <taxon>Hyphomicrobiales</taxon>
        <taxon>Rhizobiaceae</taxon>
        <taxon>Rhizobium/Agrobacterium group</taxon>
        <taxon>Rhizobium</taxon>
    </lineage>
</organism>
<dbReference type="EMBL" id="FNXB01000048">
    <property type="protein sequence ID" value="SEI18184.1"/>
    <property type="molecule type" value="Genomic_DNA"/>
</dbReference>
<dbReference type="AlphaFoldDB" id="A0A1H8UZ36"/>
<keyword evidence="4" id="KW-1185">Reference proteome</keyword>